<dbReference type="OrthoDB" id="3438962at2759"/>
<dbReference type="STRING" id="2656787.A0A370TSY5"/>
<dbReference type="AlphaFoldDB" id="A0A370TSY5"/>
<accession>A0A370TSY5</accession>
<feature type="compositionally biased region" description="Basic and acidic residues" evidence="1">
    <location>
        <begin position="57"/>
        <end position="82"/>
    </location>
</feature>
<keyword evidence="3" id="KW-1185">Reference proteome</keyword>
<proteinExistence type="predicted"/>
<feature type="region of interest" description="Disordered" evidence="1">
    <location>
        <begin position="1"/>
        <end position="135"/>
    </location>
</feature>
<reference evidence="2 3" key="1">
    <citation type="journal article" date="2018" name="IMA Fungus">
        <title>IMA Genome-F 9: Draft genome sequence of Annulohypoxylon stygium, Aspergillus mulundensis, Berkeleyomyces basicola (syn. Thielaviopsis basicola), Ceratocystis smalleyi, two Cercospora beticola strains, Coleophoma cylindrospora, Fusarium fracticaudum, Phialophora cf. hyalina, and Morchella septimelata.</title>
        <authorList>
            <person name="Wingfield B.D."/>
            <person name="Bills G.F."/>
            <person name="Dong Y."/>
            <person name="Huang W."/>
            <person name="Nel W.J."/>
            <person name="Swalarsk-Parry B.S."/>
            <person name="Vaghefi N."/>
            <person name="Wilken P.M."/>
            <person name="An Z."/>
            <person name="de Beer Z.W."/>
            <person name="De Vos L."/>
            <person name="Chen L."/>
            <person name="Duong T.A."/>
            <person name="Gao Y."/>
            <person name="Hammerbacher A."/>
            <person name="Kikkert J.R."/>
            <person name="Li Y."/>
            <person name="Li H."/>
            <person name="Li K."/>
            <person name="Li Q."/>
            <person name="Liu X."/>
            <person name="Ma X."/>
            <person name="Naidoo K."/>
            <person name="Pethybridge S.J."/>
            <person name="Sun J."/>
            <person name="Steenkamp E.T."/>
            <person name="van der Nest M.A."/>
            <person name="van Wyk S."/>
            <person name="Wingfield M.J."/>
            <person name="Xiong C."/>
            <person name="Yue Q."/>
            <person name="Zhang X."/>
        </authorList>
    </citation>
    <scope>NUCLEOTIDE SEQUENCE [LARGE SCALE GENOMIC DNA]</scope>
    <source>
        <strain evidence="2 3">BP 5553</strain>
    </source>
</reference>
<evidence type="ECO:0000313" key="3">
    <source>
        <dbReference type="Proteomes" id="UP000254866"/>
    </source>
</evidence>
<dbReference type="GeneID" id="43595831"/>
<dbReference type="RefSeq" id="XP_031871298.1">
    <property type="nucleotide sequence ID" value="XM_032011605.1"/>
</dbReference>
<protein>
    <submittedName>
        <fullName evidence="2">Uncharacterized protein</fullName>
    </submittedName>
</protein>
<organism evidence="2 3">
    <name type="scientific">Venustampulla echinocandica</name>
    <dbReference type="NCBI Taxonomy" id="2656787"/>
    <lineage>
        <taxon>Eukaryota</taxon>
        <taxon>Fungi</taxon>
        <taxon>Dikarya</taxon>
        <taxon>Ascomycota</taxon>
        <taxon>Pezizomycotina</taxon>
        <taxon>Leotiomycetes</taxon>
        <taxon>Helotiales</taxon>
        <taxon>Pleuroascaceae</taxon>
        <taxon>Venustampulla</taxon>
    </lineage>
</organism>
<name>A0A370TSY5_9HELO</name>
<sequence length="135" mass="14243">MPISNKQSSLNSGDQAGPSWANTEGQATAAGHGQHPRDNADNSNVTMPASKIGPPDEDLRGEKPDIPAGEREVMEAQLDKRGAGWGEQESLTSGLDRKKAEQQGAREAIQAQRSGGVDIDEGAGNRVENEGLEQV</sequence>
<dbReference type="Proteomes" id="UP000254866">
    <property type="component" value="Unassembled WGS sequence"/>
</dbReference>
<dbReference type="EMBL" id="NPIC01000002">
    <property type="protein sequence ID" value="RDL38642.1"/>
    <property type="molecule type" value="Genomic_DNA"/>
</dbReference>
<gene>
    <name evidence="2" type="ORF">BP5553_02982</name>
</gene>
<feature type="compositionally biased region" description="Polar residues" evidence="1">
    <location>
        <begin position="1"/>
        <end position="26"/>
    </location>
</feature>
<evidence type="ECO:0000256" key="1">
    <source>
        <dbReference type="SAM" id="MobiDB-lite"/>
    </source>
</evidence>
<comment type="caution">
    <text evidence="2">The sequence shown here is derived from an EMBL/GenBank/DDBJ whole genome shotgun (WGS) entry which is preliminary data.</text>
</comment>
<evidence type="ECO:0000313" key="2">
    <source>
        <dbReference type="EMBL" id="RDL38642.1"/>
    </source>
</evidence>